<accession>A0AAE0LTB6</accession>
<dbReference type="Proteomes" id="UP001278766">
    <property type="component" value="Unassembled WGS sequence"/>
</dbReference>
<dbReference type="InterPro" id="IPR057495">
    <property type="entry name" value="AAA_lid_BCS1"/>
</dbReference>
<evidence type="ECO:0000256" key="2">
    <source>
        <dbReference type="ARBA" id="ARBA00007448"/>
    </source>
</evidence>
<dbReference type="InterPro" id="IPR050747">
    <property type="entry name" value="Mitochondrial_chaperone_BCS1"/>
</dbReference>
<name>A0AAE0LTB6_9PEZI</name>
<evidence type="ECO:0000313" key="15">
    <source>
        <dbReference type="EMBL" id="KAK3297001.1"/>
    </source>
</evidence>
<comment type="subcellular location">
    <subcellularLocation>
        <location evidence="1">Mitochondrion inner membrane</location>
        <topology evidence="1">Single-pass membrane protein</topology>
    </subcellularLocation>
</comment>
<dbReference type="InterPro" id="IPR003960">
    <property type="entry name" value="ATPase_AAA_CS"/>
</dbReference>
<reference evidence="15" key="2">
    <citation type="submission" date="2023-06" db="EMBL/GenBank/DDBJ databases">
        <authorList>
            <consortium name="Lawrence Berkeley National Laboratory"/>
            <person name="Haridas S."/>
            <person name="Hensen N."/>
            <person name="Bonometti L."/>
            <person name="Westerberg I."/>
            <person name="Brannstrom I.O."/>
            <person name="Guillou S."/>
            <person name="Cros-Aarteil S."/>
            <person name="Calhoun S."/>
            <person name="Kuo A."/>
            <person name="Mondo S."/>
            <person name="Pangilinan J."/>
            <person name="Riley R."/>
            <person name="Labutti K."/>
            <person name="Andreopoulos B."/>
            <person name="Lipzen A."/>
            <person name="Chen C."/>
            <person name="Yanf M."/>
            <person name="Daum C."/>
            <person name="Ng V."/>
            <person name="Clum A."/>
            <person name="Steindorff A."/>
            <person name="Ohm R."/>
            <person name="Martin F."/>
            <person name="Silar P."/>
            <person name="Natvig D."/>
            <person name="Lalanne C."/>
            <person name="Gautier V."/>
            <person name="Ament-Velasquez S.L."/>
            <person name="Kruys A."/>
            <person name="Hutchinson M.I."/>
            <person name="Powell A.J."/>
            <person name="Barry K."/>
            <person name="Miller A.N."/>
            <person name="Grigoriev I.V."/>
            <person name="Debuchy R."/>
            <person name="Gladieux P."/>
            <person name="Thoren M.H."/>
            <person name="Johannesson H."/>
        </authorList>
    </citation>
    <scope>NUCLEOTIDE SEQUENCE</scope>
    <source>
        <strain evidence="15">CBS 168.71</strain>
    </source>
</reference>
<keyword evidence="3" id="KW-0812">Transmembrane</keyword>
<feature type="compositionally biased region" description="Polar residues" evidence="12">
    <location>
        <begin position="585"/>
        <end position="594"/>
    </location>
</feature>
<dbReference type="SMART" id="SM00382">
    <property type="entry name" value="AAA"/>
    <property type="match status" value="1"/>
</dbReference>
<dbReference type="SMART" id="SM01024">
    <property type="entry name" value="BCS1_N"/>
    <property type="match status" value="1"/>
</dbReference>
<feature type="compositionally biased region" description="Pro residues" evidence="12">
    <location>
        <begin position="544"/>
        <end position="558"/>
    </location>
</feature>
<comment type="similarity">
    <text evidence="2">Belongs to the AAA ATPase family. BCS1 subfamily.</text>
</comment>
<dbReference type="GeneID" id="87844303"/>
<evidence type="ECO:0000256" key="12">
    <source>
        <dbReference type="SAM" id="MobiDB-lite"/>
    </source>
</evidence>
<dbReference type="PANTHER" id="PTHR23070">
    <property type="entry name" value="BCS1 AAA-TYPE ATPASE"/>
    <property type="match status" value="1"/>
</dbReference>
<feature type="region of interest" description="Disordered" evidence="12">
    <location>
        <begin position="524"/>
        <end position="644"/>
    </location>
</feature>
<dbReference type="GO" id="GO:0005524">
    <property type="term" value="F:ATP binding"/>
    <property type="evidence" value="ECO:0007669"/>
    <property type="project" value="UniProtKB-KW"/>
</dbReference>
<evidence type="ECO:0000259" key="13">
    <source>
        <dbReference type="SMART" id="SM00382"/>
    </source>
</evidence>
<feature type="compositionally biased region" description="Low complexity" evidence="12">
    <location>
        <begin position="595"/>
        <end position="627"/>
    </location>
</feature>
<sequence length="711" mass="79165">MDFSNFIRGALPTLVANSSHDADSATESGLPDGLFDTLSPLLGFQFNPLMKLFMVLYNLTGNRLGIDPTYILTVVGLFWAANKVWLQLYMGFFALARRYFMADVEVSNSDDIYFHMMKWLASQPKMVDSRSLTAETASKGAWEEEDESELMTGRVLADGSDVFLNFSTQEAKAPPRFTPALGVHSFWFRGRYFKLNRKQEALFDPSAGGNGMPQFKDKETLVFSCFGRSPEPIKQLLQHAKEQYYLDHQAKTIVRRPAAQGMRRYGHRHSWQQVANRPVRPMQTVVLDDEQKIRILSDMNEYLHPATPRWYANRGIPLRRGYLFHGPPGTGKTSLSFALAGVFGLDIYVISLLDPTLTEEDLLGLFTSLPRRCVVLLEDIDTAGLKRAEDDDSSSSSSSSSSDDDKKNKEQHQEDDNKDKKTPKKARHHKGGRDWKVSDLARELKRAGGNGDSGEKKTISLSGLLNAIDGVASHEGRVLIMTTNKPEALDEALIRPGRVDLQVSFTNATQRQARELFVRMYEPENTNTSTPPSTFSLSDHLSSPLPPLTPFSEPPPTPFSISSSKDGNMTDVSDTTRVEPDDYNDNLTHNNSNETTPLQLSKTTTTPSTTKKSPPTPLNLTTTTTTTTHHHQPTSPDPTPDTTLHPAELMHIAAQFAAKIPPGQFSPAELQGFLLKRKKTPRRALEEVEVWVAGMVAQKAGRTRVLSLAVQ</sequence>
<dbReference type="PROSITE" id="PS00674">
    <property type="entry name" value="AAA"/>
    <property type="match status" value="1"/>
</dbReference>
<dbReference type="Pfam" id="PF00004">
    <property type="entry name" value="AAA"/>
    <property type="match status" value="2"/>
</dbReference>
<dbReference type="EMBL" id="JAUEPN010000003">
    <property type="protein sequence ID" value="KAK3297001.1"/>
    <property type="molecule type" value="Genomic_DNA"/>
</dbReference>
<evidence type="ECO:0000256" key="3">
    <source>
        <dbReference type="ARBA" id="ARBA00022692"/>
    </source>
</evidence>
<dbReference type="Pfam" id="PF08740">
    <property type="entry name" value="BCS1_N"/>
    <property type="match status" value="1"/>
</dbReference>
<dbReference type="InterPro" id="IPR014851">
    <property type="entry name" value="BCS1_N"/>
</dbReference>
<keyword evidence="6" id="KW-0378">Hydrolase</keyword>
<reference evidence="15" key="1">
    <citation type="journal article" date="2023" name="Mol. Phylogenet. Evol.">
        <title>Genome-scale phylogeny and comparative genomics of the fungal order Sordariales.</title>
        <authorList>
            <person name="Hensen N."/>
            <person name="Bonometti L."/>
            <person name="Westerberg I."/>
            <person name="Brannstrom I.O."/>
            <person name="Guillou S."/>
            <person name="Cros-Aarteil S."/>
            <person name="Calhoun S."/>
            <person name="Haridas S."/>
            <person name="Kuo A."/>
            <person name="Mondo S."/>
            <person name="Pangilinan J."/>
            <person name="Riley R."/>
            <person name="LaButti K."/>
            <person name="Andreopoulos B."/>
            <person name="Lipzen A."/>
            <person name="Chen C."/>
            <person name="Yan M."/>
            <person name="Daum C."/>
            <person name="Ng V."/>
            <person name="Clum A."/>
            <person name="Steindorff A."/>
            <person name="Ohm R.A."/>
            <person name="Martin F."/>
            <person name="Silar P."/>
            <person name="Natvig D.O."/>
            <person name="Lalanne C."/>
            <person name="Gautier V."/>
            <person name="Ament-Velasquez S.L."/>
            <person name="Kruys A."/>
            <person name="Hutchinson M.I."/>
            <person name="Powell A.J."/>
            <person name="Barry K."/>
            <person name="Miller A.N."/>
            <person name="Grigoriev I.V."/>
            <person name="Debuchy R."/>
            <person name="Gladieux P."/>
            <person name="Hiltunen Thoren M."/>
            <person name="Johannesson H."/>
        </authorList>
    </citation>
    <scope>NUCLEOTIDE SEQUENCE</scope>
    <source>
        <strain evidence="15">CBS 168.71</strain>
    </source>
</reference>
<evidence type="ECO:0000256" key="11">
    <source>
        <dbReference type="ARBA" id="ARBA00048778"/>
    </source>
</evidence>
<dbReference type="GO" id="GO:0016887">
    <property type="term" value="F:ATP hydrolysis activity"/>
    <property type="evidence" value="ECO:0007669"/>
    <property type="project" value="InterPro"/>
</dbReference>
<dbReference type="InterPro" id="IPR003959">
    <property type="entry name" value="ATPase_AAA_core"/>
</dbReference>
<evidence type="ECO:0000256" key="10">
    <source>
        <dbReference type="ARBA" id="ARBA00023136"/>
    </source>
</evidence>
<evidence type="ECO:0000256" key="5">
    <source>
        <dbReference type="ARBA" id="ARBA00022792"/>
    </source>
</evidence>
<comment type="caution">
    <text evidence="15">The sequence shown here is derived from an EMBL/GenBank/DDBJ whole genome shotgun (WGS) entry which is preliminary data.</text>
</comment>
<evidence type="ECO:0000256" key="9">
    <source>
        <dbReference type="ARBA" id="ARBA00023128"/>
    </source>
</evidence>
<evidence type="ECO:0000256" key="7">
    <source>
        <dbReference type="ARBA" id="ARBA00022840"/>
    </source>
</evidence>
<keyword evidence="10" id="KW-0472">Membrane</keyword>
<proteinExistence type="inferred from homology"/>
<feature type="domain" description="AAA+ ATPase" evidence="13">
    <location>
        <begin position="318"/>
        <end position="509"/>
    </location>
</feature>
<feature type="domain" description="BCS1 N-terminal" evidence="14">
    <location>
        <begin position="73"/>
        <end position="285"/>
    </location>
</feature>
<organism evidence="15 16">
    <name type="scientific">Chaetomium fimeti</name>
    <dbReference type="NCBI Taxonomy" id="1854472"/>
    <lineage>
        <taxon>Eukaryota</taxon>
        <taxon>Fungi</taxon>
        <taxon>Dikarya</taxon>
        <taxon>Ascomycota</taxon>
        <taxon>Pezizomycotina</taxon>
        <taxon>Sordariomycetes</taxon>
        <taxon>Sordariomycetidae</taxon>
        <taxon>Sordariales</taxon>
        <taxon>Chaetomiaceae</taxon>
        <taxon>Chaetomium</taxon>
    </lineage>
</organism>
<dbReference type="SUPFAM" id="SSF52540">
    <property type="entry name" value="P-loop containing nucleoside triphosphate hydrolases"/>
    <property type="match status" value="1"/>
</dbReference>
<evidence type="ECO:0000256" key="6">
    <source>
        <dbReference type="ARBA" id="ARBA00022801"/>
    </source>
</evidence>
<evidence type="ECO:0000313" key="16">
    <source>
        <dbReference type="Proteomes" id="UP001278766"/>
    </source>
</evidence>
<feature type="compositionally biased region" description="Low complexity" evidence="12">
    <location>
        <begin position="524"/>
        <end position="543"/>
    </location>
</feature>
<keyword evidence="5" id="KW-0999">Mitochondrion inner membrane</keyword>
<evidence type="ECO:0000256" key="1">
    <source>
        <dbReference type="ARBA" id="ARBA00004434"/>
    </source>
</evidence>
<feature type="compositionally biased region" description="Basic and acidic residues" evidence="12">
    <location>
        <begin position="403"/>
        <end position="420"/>
    </location>
</feature>
<dbReference type="AlphaFoldDB" id="A0AAE0LTB6"/>
<dbReference type="GO" id="GO:0005743">
    <property type="term" value="C:mitochondrial inner membrane"/>
    <property type="evidence" value="ECO:0007669"/>
    <property type="project" value="UniProtKB-SubCell"/>
</dbReference>
<protein>
    <submittedName>
        <fullName evidence="15">BCS1 N terminal-domain-containing protein</fullName>
    </submittedName>
</protein>
<gene>
    <name evidence="15" type="ORF">B0H64DRAFT_456812</name>
</gene>
<dbReference type="RefSeq" id="XP_062660515.1">
    <property type="nucleotide sequence ID" value="XM_062807355.1"/>
</dbReference>
<evidence type="ECO:0000256" key="4">
    <source>
        <dbReference type="ARBA" id="ARBA00022741"/>
    </source>
</evidence>
<dbReference type="InterPro" id="IPR027417">
    <property type="entry name" value="P-loop_NTPase"/>
</dbReference>
<keyword evidence="8" id="KW-1133">Transmembrane helix</keyword>
<dbReference type="Gene3D" id="3.40.50.300">
    <property type="entry name" value="P-loop containing nucleotide triphosphate hydrolases"/>
    <property type="match status" value="1"/>
</dbReference>
<keyword evidence="16" id="KW-1185">Reference proteome</keyword>
<dbReference type="InterPro" id="IPR003593">
    <property type="entry name" value="AAA+_ATPase"/>
</dbReference>
<evidence type="ECO:0000256" key="8">
    <source>
        <dbReference type="ARBA" id="ARBA00022989"/>
    </source>
</evidence>
<comment type="catalytic activity">
    <reaction evidence="11">
        <text>ATP + H2O = ADP + phosphate + H(+)</text>
        <dbReference type="Rhea" id="RHEA:13065"/>
        <dbReference type="ChEBI" id="CHEBI:15377"/>
        <dbReference type="ChEBI" id="CHEBI:15378"/>
        <dbReference type="ChEBI" id="CHEBI:30616"/>
        <dbReference type="ChEBI" id="CHEBI:43474"/>
        <dbReference type="ChEBI" id="CHEBI:456216"/>
    </reaction>
    <physiologicalReaction direction="left-to-right" evidence="11">
        <dbReference type="Rhea" id="RHEA:13066"/>
    </physiologicalReaction>
</comment>
<feature type="compositionally biased region" description="Basic residues" evidence="12">
    <location>
        <begin position="421"/>
        <end position="431"/>
    </location>
</feature>
<evidence type="ECO:0000259" key="14">
    <source>
        <dbReference type="SMART" id="SM01024"/>
    </source>
</evidence>
<keyword evidence="7" id="KW-0067">ATP-binding</keyword>
<feature type="region of interest" description="Disordered" evidence="12">
    <location>
        <begin position="386"/>
        <end position="438"/>
    </location>
</feature>
<keyword evidence="4" id="KW-0547">Nucleotide-binding</keyword>
<keyword evidence="9" id="KW-0496">Mitochondrion</keyword>
<dbReference type="Pfam" id="PF25426">
    <property type="entry name" value="AAA_lid_BCS1"/>
    <property type="match status" value="1"/>
</dbReference>